<gene>
    <name evidence="1" type="ORF">ACFFPI_11745</name>
</gene>
<reference evidence="1 2" key="1">
    <citation type="submission" date="2024-09" db="EMBL/GenBank/DDBJ databases">
        <authorList>
            <person name="Sun Q."/>
            <person name="Mori K."/>
        </authorList>
    </citation>
    <scope>NUCLEOTIDE SEQUENCE [LARGE SCALE GENOMIC DNA]</scope>
    <source>
        <strain evidence="1 2">JCM 13519</strain>
    </source>
</reference>
<keyword evidence="2" id="KW-1185">Reference proteome</keyword>
<evidence type="ECO:0000313" key="1">
    <source>
        <dbReference type="EMBL" id="MFB9714795.1"/>
    </source>
</evidence>
<accession>A0ABV5UQJ7</accession>
<proteinExistence type="predicted"/>
<protein>
    <submittedName>
        <fullName evidence="1">Uncharacterized protein</fullName>
    </submittedName>
</protein>
<organism evidence="1 2">
    <name type="scientific">Arthrobacter methylotrophus</name>
    <dbReference type="NCBI Taxonomy" id="121291"/>
    <lineage>
        <taxon>Bacteria</taxon>
        <taxon>Bacillati</taxon>
        <taxon>Actinomycetota</taxon>
        <taxon>Actinomycetes</taxon>
        <taxon>Micrococcales</taxon>
        <taxon>Micrococcaceae</taxon>
        <taxon>Arthrobacter</taxon>
    </lineage>
</organism>
<name>A0ABV5UQJ7_9MICC</name>
<dbReference type="EMBL" id="JBHMBH010000026">
    <property type="protein sequence ID" value="MFB9714795.1"/>
    <property type="molecule type" value="Genomic_DNA"/>
</dbReference>
<dbReference type="Proteomes" id="UP001589536">
    <property type="component" value="Unassembled WGS sequence"/>
</dbReference>
<sequence>MAYDYTPRQIEQWPSDAAAEIYRQKYLNAQRNAALWQRRCEQLSQQKENAND</sequence>
<comment type="caution">
    <text evidence="1">The sequence shown here is derived from an EMBL/GenBank/DDBJ whole genome shotgun (WGS) entry which is preliminary data.</text>
</comment>
<dbReference type="RefSeq" id="WP_345047173.1">
    <property type="nucleotide sequence ID" value="NZ_BAABED010000001.1"/>
</dbReference>
<evidence type="ECO:0000313" key="2">
    <source>
        <dbReference type="Proteomes" id="UP001589536"/>
    </source>
</evidence>